<feature type="non-terminal residue" evidence="1">
    <location>
        <position position="1"/>
    </location>
</feature>
<keyword evidence="2" id="KW-1185">Reference proteome</keyword>
<reference evidence="1" key="1">
    <citation type="journal article" date="2019" name="Environ. Microbiol.">
        <title>Fungal ecological strategies reflected in gene transcription - a case study of two litter decomposers.</title>
        <authorList>
            <person name="Barbi F."/>
            <person name="Kohler A."/>
            <person name="Barry K."/>
            <person name="Baskaran P."/>
            <person name="Daum C."/>
            <person name="Fauchery L."/>
            <person name="Ihrmark K."/>
            <person name="Kuo A."/>
            <person name="LaButti K."/>
            <person name="Lipzen A."/>
            <person name="Morin E."/>
            <person name="Grigoriev I.V."/>
            <person name="Henrissat B."/>
            <person name="Lindahl B."/>
            <person name="Martin F."/>
        </authorList>
    </citation>
    <scope>NUCLEOTIDE SEQUENCE</scope>
    <source>
        <strain evidence="1">JB14</strain>
    </source>
</reference>
<accession>A0A6A4HAG2</accession>
<organism evidence="1 2">
    <name type="scientific">Gymnopus androsaceus JB14</name>
    <dbReference type="NCBI Taxonomy" id="1447944"/>
    <lineage>
        <taxon>Eukaryota</taxon>
        <taxon>Fungi</taxon>
        <taxon>Dikarya</taxon>
        <taxon>Basidiomycota</taxon>
        <taxon>Agaricomycotina</taxon>
        <taxon>Agaricomycetes</taxon>
        <taxon>Agaricomycetidae</taxon>
        <taxon>Agaricales</taxon>
        <taxon>Marasmiineae</taxon>
        <taxon>Omphalotaceae</taxon>
        <taxon>Gymnopus</taxon>
    </lineage>
</organism>
<evidence type="ECO:0000313" key="2">
    <source>
        <dbReference type="Proteomes" id="UP000799118"/>
    </source>
</evidence>
<name>A0A6A4HAG2_9AGAR</name>
<feature type="non-terminal residue" evidence="1">
    <location>
        <position position="101"/>
    </location>
</feature>
<gene>
    <name evidence="1" type="ORF">BT96DRAFT_761080</name>
</gene>
<dbReference type="Proteomes" id="UP000799118">
    <property type="component" value="Unassembled WGS sequence"/>
</dbReference>
<sequence>EQEVLNMIWQQNFNTQHKLIGEHHQRHHCHPVCFKGHKNKTECRFGYPHELVELSCFKVESNSVIFARKELDMNGHNPYVLVFGRHNHDHKCILSGKAAKA</sequence>
<evidence type="ECO:0000313" key="1">
    <source>
        <dbReference type="EMBL" id="KAE9395279.1"/>
    </source>
</evidence>
<dbReference type="EMBL" id="ML769534">
    <property type="protein sequence ID" value="KAE9395279.1"/>
    <property type="molecule type" value="Genomic_DNA"/>
</dbReference>
<dbReference type="OrthoDB" id="3267861at2759"/>
<dbReference type="AlphaFoldDB" id="A0A6A4HAG2"/>
<proteinExistence type="predicted"/>
<protein>
    <submittedName>
        <fullName evidence="1">Uncharacterized protein</fullName>
    </submittedName>
</protein>